<organism evidence="1 2">
    <name type="scientific">Aggregatibacter aphrophilus</name>
    <name type="common">Haemophilus aphrophilus</name>
    <dbReference type="NCBI Taxonomy" id="732"/>
    <lineage>
        <taxon>Bacteria</taxon>
        <taxon>Pseudomonadati</taxon>
        <taxon>Pseudomonadota</taxon>
        <taxon>Gammaproteobacteria</taxon>
        <taxon>Pasteurellales</taxon>
        <taxon>Pasteurellaceae</taxon>
        <taxon>Aggregatibacter</taxon>
    </lineage>
</organism>
<comment type="caution">
    <text evidence="1">The sequence shown here is derived from an EMBL/GenBank/DDBJ whole genome shotgun (WGS) entry which is preliminary data.</text>
</comment>
<evidence type="ECO:0008006" key="3">
    <source>
        <dbReference type="Google" id="ProtNLM"/>
    </source>
</evidence>
<dbReference type="RefSeq" id="WP_050692753.1">
    <property type="nucleotide sequence ID" value="NZ_CP012067.1"/>
</dbReference>
<protein>
    <recommendedName>
        <fullName evidence="3">Lipoprotein</fullName>
    </recommendedName>
</protein>
<dbReference type="Proteomes" id="UP000274211">
    <property type="component" value="Unassembled WGS sequence"/>
</dbReference>
<name>A0ABX9VWG4_AGGAP</name>
<gene>
    <name evidence="1" type="ORF">DOL88_02375</name>
</gene>
<dbReference type="EMBL" id="QMGS01000031">
    <property type="protein sequence ID" value="RMW89969.1"/>
    <property type="molecule type" value="Genomic_DNA"/>
</dbReference>
<proteinExistence type="predicted"/>
<reference evidence="1 2" key="1">
    <citation type="journal article" date="2019" name="J. Oral Microbiol.">
        <title>Role of OmpA1 and OmpA2 in Aggregatibacter actinomycetemcomitans and Aggregatibacter aphrophilus serum resistance.</title>
        <authorList>
            <person name="Lindholm M."/>
            <person name="Min Aung K."/>
            <person name="Nyunt Wai S."/>
            <person name="Oscarsson J."/>
        </authorList>
    </citation>
    <scope>NUCLEOTIDE SEQUENCE [LARGE SCALE GENOMIC DNA]</scope>
    <source>
        <strain evidence="1 2">HK83</strain>
    </source>
</reference>
<evidence type="ECO:0000313" key="2">
    <source>
        <dbReference type="Proteomes" id="UP000274211"/>
    </source>
</evidence>
<accession>A0ABX9VWG4</accession>
<evidence type="ECO:0000313" key="1">
    <source>
        <dbReference type="EMBL" id="RMW89969.1"/>
    </source>
</evidence>
<sequence length="120" mass="13766">MKYPITILATCLVGCLPLEPDVTGIFVTYNFCLHPIEVKNTKLSDNYENKKISTIDVNTQKIAKSFSSEEPIVQAKKIYFLENRVKKNFKIDIYRERRVNLIACPENAKPTGDGNWIKIN</sequence>
<keyword evidence="2" id="KW-1185">Reference proteome</keyword>